<protein>
    <submittedName>
        <fullName evidence="5">Sulfonate ABC transporter substrate-binding protein</fullName>
    </submittedName>
</protein>
<dbReference type="CDD" id="cd01008">
    <property type="entry name" value="PBP2_NrtA_SsuA_CpmA_like"/>
    <property type="match status" value="1"/>
</dbReference>
<proteinExistence type="inferred from homology"/>
<dbReference type="Gene3D" id="3.40.190.10">
    <property type="entry name" value="Periplasmic binding protein-like II"/>
    <property type="match status" value="2"/>
</dbReference>
<comment type="similarity">
    <text evidence="2">Belongs to the bacterial solute-binding protein SsuA/TauA family.</text>
</comment>
<dbReference type="GO" id="GO:0042597">
    <property type="term" value="C:periplasmic space"/>
    <property type="evidence" value="ECO:0007669"/>
    <property type="project" value="UniProtKB-SubCell"/>
</dbReference>
<evidence type="ECO:0000256" key="2">
    <source>
        <dbReference type="ARBA" id="ARBA00010742"/>
    </source>
</evidence>
<name>A0A5E4YQR8_9BURK</name>
<evidence type="ECO:0000313" key="5">
    <source>
        <dbReference type="EMBL" id="VVE51136.1"/>
    </source>
</evidence>
<evidence type="ECO:0000259" key="4">
    <source>
        <dbReference type="Pfam" id="PF09084"/>
    </source>
</evidence>
<dbReference type="GO" id="GO:0042918">
    <property type="term" value="P:alkanesulfonate transmembrane transport"/>
    <property type="evidence" value="ECO:0007669"/>
    <property type="project" value="TreeGrafter"/>
</dbReference>
<evidence type="ECO:0000313" key="6">
    <source>
        <dbReference type="Proteomes" id="UP000337189"/>
    </source>
</evidence>
<reference evidence="5 6" key="1">
    <citation type="submission" date="2019-08" db="EMBL/GenBank/DDBJ databases">
        <authorList>
            <person name="Peeters C."/>
        </authorList>
    </citation>
    <scope>NUCLEOTIDE SEQUENCE [LARGE SCALE GENOMIC DNA]</scope>
    <source>
        <strain evidence="5 6">LMG 31110</strain>
    </source>
</reference>
<dbReference type="AlphaFoldDB" id="A0A5E4YQR8"/>
<dbReference type="SUPFAM" id="SSF53850">
    <property type="entry name" value="Periplasmic binding protein-like II"/>
    <property type="match status" value="1"/>
</dbReference>
<keyword evidence="3" id="KW-0732">Signal</keyword>
<dbReference type="PANTHER" id="PTHR30024:SF47">
    <property type="entry name" value="TAURINE-BINDING PERIPLASMIC PROTEIN"/>
    <property type="match status" value="1"/>
</dbReference>
<dbReference type="EMBL" id="CABPSJ010000008">
    <property type="protein sequence ID" value="VVE51136.1"/>
    <property type="molecule type" value="Genomic_DNA"/>
</dbReference>
<dbReference type="Pfam" id="PF09084">
    <property type="entry name" value="NMT1"/>
    <property type="match status" value="1"/>
</dbReference>
<organism evidence="5 6">
    <name type="scientific">Pandoraea communis</name>
    <dbReference type="NCBI Taxonomy" id="2508297"/>
    <lineage>
        <taxon>Bacteria</taxon>
        <taxon>Pseudomonadati</taxon>
        <taxon>Pseudomonadota</taxon>
        <taxon>Betaproteobacteria</taxon>
        <taxon>Burkholderiales</taxon>
        <taxon>Burkholderiaceae</taxon>
        <taxon>Pandoraea</taxon>
    </lineage>
</organism>
<evidence type="ECO:0000256" key="3">
    <source>
        <dbReference type="ARBA" id="ARBA00022729"/>
    </source>
</evidence>
<accession>A0A5E4YQR8</accession>
<sequence length="316" mass="33412">MAAAAAFSILATVDTPSAAAQAVTIGEGLSLGWAQFFVADADKLWQKEGLSPNSITFASGRLVLDAVAGDRVLIGTAAETPVVFAALNGVPVRIVATTNNGNGAPYEPFELVANQSIRTAADIKGKRIGYSQGTNAHYYLSKLLEKQGLKWSDITAVSLSPGDFVSSLVNGSLDAFVWTEPAISQAVTQGRGKFHTIATPGLYHAISAVITLQSTIDKHPDLLRRALLAVRAADAANAADPSRASALVAQRVNFDPALAARYWPKLNLGLGIDKASVVRELESQARWAIDNKLVRPGARIPDFNQVVVTGILDSIR</sequence>
<gene>
    <name evidence="5" type="ORF">PCO31110_04755</name>
</gene>
<dbReference type="Proteomes" id="UP000337189">
    <property type="component" value="Unassembled WGS sequence"/>
</dbReference>
<evidence type="ECO:0000256" key="1">
    <source>
        <dbReference type="ARBA" id="ARBA00004418"/>
    </source>
</evidence>
<dbReference type="PANTHER" id="PTHR30024">
    <property type="entry name" value="ALIPHATIC SULFONATES-BINDING PROTEIN-RELATED"/>
    <property type="match status" value="1"/>
</dbReference>
<dbReference type="RefSeq" id="WP_217427300.1">
    <property type="nucleotide sequence ID" value="NZ_CABPSJ010000008.1"/>
</dbReference>
<comment type="subcellular location">
    <subcellularLocation>
        <location evidence="1">Periplasm</location>
    </subcellularLocation>
</comment>
<dbReference type="InterPro" id="IPR015168">
    <property type="entry name" value="SsuA/THI5"/>
</dbReference>
<feature type="domain" description="SsuA/THI5-like" evidence="4">
    <location>
        <begin position="34"/>
        <end position="244"/>
    </location>
</feature>